<sequence length="117" mass="12871">MFITLGESVQEIMLERIRRAKSLGILADEAADVAVLLQLINFIKYINPEIVLHQPCQEEIHEKIVEALTKPSVIIDSGITISPPTPRMSSLPATASVAPATSSVTPSMFHYPNRPKH</sequence>
<organism evidence="1 2">
    <name type="scientific">Porites evermanni</name>
    <dbReference type="NCBI Taxonomy" id="104178"/>
    <lineage>
        <taxon>Eukaryota</taxon>
        <taxon>Metazoa</taxon>
        <taxon>Cnidaria</taxon>
        <taxon>Anthozoa</taxon>
        <taxon>Hexacorallia</taxon>
        <taxon>Scleractinia</taxon>
        <taxon>Fungiina</taxon>
        <taxon>Poritidae</taxon>
        <taxon>Porites</taxon>
    </lineage>
</organism>
<gene>
    <name evidence="1" type="ORF">PEVE_00001947</name>
</gene>
<proteinExistence type="predicted"/>
<dbReference type="EMBL" id="CALNXI010001107">
    <property type="protein sequence ID" value="CAH3155799.1"/>
    <property type="molecule type" value="Genomic_DNA"/>
</dbReference>
<keyword evidence="2" id="KW-1185">Reference proteome</keyword>
<accession>A0ABN8Q582</accession>
<comment type="caution">
    <text evidence="1">The sequence shown here is derived from an EMBL/GenBank/DDBJ whole genome shotgun (WGS) entry which is preliminary data.</text>
</comment>
<protein>
    <submittedName>
        <fullName evidence="1">Uncharacterized protein</fullName>
    </submittedName>
</protein>
<reference evidence="1 2" key="1">
    <citation type="submission" date="2022-05" db="EMBL/GenBank/DDBJ databases">
        <authorList>
            <consortium name="Genoscope - CEA"/>
            <person name="William W."/>
        </authorList>
    </citation>
    <scope>NUCLEOTIDE SEQUENCE [LARGE SCALE GENOMIC DNA]</scope>
</reference>
<evidence type="ECO:0000313" key="1">
    <source>
        <dbReference type="EMBL" id="CAH3155799.1"/>
    </source>
</evidence>
<dbReference type="Proteomes" id="UP001159427">
    <property type="component" value="Unassembled WGS sequence"/>
</dbReference>
<name>A0ABN8Q582_9CNID</name>
<evidence type="ECO:0000313" key="2">
    <source>
        <dbReference type="Proteomes" id="UP001159427"/>
    </source>
</evidence>